<proteinExistence type="predicted"/>
<name>A0ACB9E278_CICIN</name>
<protein>
    <submittedName>
        <fullName evidence="1">Uncharacterized protein</fullName>
    </submittedName>
</protein>
<reference evidence="2" key="1">
    <citation type="journal article" date="2022" name="Mol. Ecol. Resour.">
        <title>The genomes of chicory, endive, great burdock and yacon provide insights into Asteraceae palaeo-polyploidization history and plant inulin production.</title>
        <authorList>
            <person name="Fan W."/>
            <person name="Wang S."/>
            <person name="Wang H."/>
            <person name="Wang A."/>
            <person name="Jiang F."/>
            <person name="Liu H."/>
            <person name="Zhao H."/>
            <person name="Xu D."/>
            <person name="Zhang Y."/>
        </authorList>
    </citation>
    <scope>NUCLEOTIDE SEQUENCE [LARGE SCALE GENOMIC DNA]</scope>
    <source>
        <strain evidence="2">cv. Punajuju</strain>
    </source>
</reference>
<evidence type="ECO:0000313" key="2">
    <source>
        <dbReference type="Proteomes" id="UP001055811"/>
    </source>
</evidence>
<dbReference type="Proteomes" id="UP001055811">
    <property type="component" value="Linkage Group LG04"/>
</dbReference>
<gene>
    <name evidence="1" type="ORF">L2E82_24953</name>
</gene>
<keyword evidence="2" id="KW-1185">Reference proteome</keyword>
<sequence length="323" mass="35778">MATSNRHRRLLEDSTNIAVNIPFCDLHCDPERNPTGLCLVFCAATCPTFCHIVDRSAPPLSSPSPANSPYSQTAPQAHHHPQLSFPLKISLIFLVASFIHALYKFYTVWYRSRRHRTQPPPPSPENDETLGNDDLDHPIWYIRTAGLQLPVINAIPVVKFNKGHGIIVGTDCSVCLTEFEADETLRLLPNCKHAFHISCIDSWLRAHTNCPLCRAGIVNNIIDPPSQEQNSDDLGTTRETNSRISVMDDDDREEASGSSESTIGETDEVDLNGTSEVSFIRMSEDLAASDHRQIGFQSRGGGSEIELVKIEHRTDNNSPKIGG</sequence>
<evidence type="ECO:0000313" key="1">
    <source>
        <dbReference type="EMBL" id="KAI3752912.1"/>
    </source>
</evidence>
<organism evidence="1 2">
    <name type="scientific">Cichorium intybus</name>
    <name type="common">Chicory</name>
    <dbReference type="NCBI Taxonomy" id="13427"/>
    <lineage>
        <taxon>Eukaryota</taxon>
        <taxon>Viridiplantae</taxon>
        <taxon>Streptophyta</taxon>
        <taxon>Embryophyta</taxon>
        <taxon>Tracheophyta</taxon>
        <taxon>Spermatophyta</taxon>
        <taxon>Magnoliopsida</taxon>
        <taxon>eudicotyledons</taxon>
        <taxon>Gunneridae</taxon>
        <taxon>Pentapetalae</taxon>
        <taxon>asterids</taxon>
        <taxon>campanulids</taxon>
        <taxon>Asterales</taxon>
        <taxon>Asteraceae</taxon>
        <taxon>Cichorioideae</taxon>
        <taxon>Cichorieae</taxon>
        <taxon>Cichoriinae</taxon>
        <taxon>Cichorium</taxon>
    </lineage>
</organism>
<dbReference type="EMBL" id="CM042012">
    <property type="protein sequence ID" value="KAI3752912.1"/>
    <property type="molecule type" value="Genomic_DNA"/>
</dbReference>
<reference evidence="1 2" key="2">
    <citation type="journal article" date="2022" name="Mol. Ecol. Resour.">
        <title>The genomes of chicory, endive, great burdock and yacon provide insights into Asteraceae paleo-polyploidization history and plant inulin production.</title>
        <authorList>
            <person name="Fan W."/>
            <person name="Wang S."/>
            <person name="Wang H."/>
            <person name="Wang A."/>
            <person name="Jiang F."/>
            <person name="Liu H."/>
            <person name="Zhao H."/>
            <person name="Xu D."/>
            <person name="Zhang Y."/>
        </authorList>
    </citation>
    <scope>NUCLEOTIDE SEQUENCE [LARGE SCALE GENOMIC DNA]</scope>
    <source>
        <strain evidence="2">cv. Punajuju</strain>
        <tissue evidence="1">Leaves</tissue>
    </source>
</reference>
<comment type="caution">
    <text evidence="1">The sequence shown here is derived from an EMBL/GenBank/DDBJ whole genome shotgun (WGS) entry which is preliminary data.</text>
</comment>
<accession>A0ACB9E278</accession>